<gene>
    <name evidence="1" type="ORF">P8T11_25075</name>
</gene>
<sequence>MTADLQRWELRDPMLVVMSRQQAALKRSCEGCAHAKTIETPFIGDTITRCLKGKPYGKKCSRYEVANG</sequence>
<reference evidence="1 2" key="1">
    <citation type="submission" date="2023-03" db="EMBL/GenBank/DDBJ databases">
        <title>Achromobacter spanius LIG8.</title>
        <authorList>
            <person name="Shrestha S."/>
        </authorList>
    </citation>
    <scope>NUCLEOTIDE SEQUENCE [LARGE SCALE GENOMIC DNA]</scope>
    <source>
        <strain evidence="1 2">LIG8</strain>
    </source>
</reference>
<evidence type="ECO:0000313" key="2">
    <source>
        <dbReference type="Proteomes" id="UP001214170"/>
    </source>
</evidence>
<accession>A0ABY8GSF8</accession>
<protein>
    <submittedName>
        <fullName evidence="1">Uncharacterized protein</fullName>
    </submittedName>
</protein>
<dbReference type="RefSeq" id="WP_268079524.1">
    <property type="nucleotide sequence ID" value="NZ_CP106885.1"/>
</dbReference>
<dbReference type="EMBL" id="CP121261">
    <property type="protein sequence ID" value="WFP07546.1"/>
    <property type="molecule type" value="Genomic_DNA"/>
</dbReference>
<name>A0ABY8GSF8_9BURK</name>
<proteinExistence type="predicted"/>
<keyword evidence="2" id="KW-1185">Reference proteome</keyword>
<evidence type="ECO:0000313" key="1">
    <source>
        <dbReference type="EMBL" id="WFP07546.1"/>
    </source>
</evidence>
<dbReference type="Proteomes" id="UP001214170">
    <property type="component" value="Chromosome"/>
</dbReference>
<organism evidence="1 2">
    <name type="scientific">Achromobacter spanius</name>
    <dbReference type="NCBI Taxonomy" id="217203"/>
    <lineage>
        <taxon>Bacteria</taxon>
        <taxon>Pseudomonadati</taxon>
        <taxon>Pseudomonadota</taxon>
        <taxon>Betaproteobacteria</taxon>
        <taxon>Burkholderiales</taxon>
        <taxon>Alcaligenaceae</taxon>
        <taxon>Achromobacter</taxon>
    </lineage>
</organism>